<name>A0A267FKR2_9PLAT</name>
<gene>
    <name evidence="2" type="ORF">BOX15_Mlig006721g3</name>
</gene>
<protein>
    <submittedName>
        <fullName evidence="2">Uncharacterized protein</fullName>
    </submittedName>
</protein>
<evidence type="ECO:0000313" key="2">
    <source>
        <dbReference type="EMBL" id="PAA73727.1"/>
    </source>
</evidence>
<evidence type="ECO:0000256" key="1">
    <source>
        <dbReference type="SAM" id="MobiDB-lite"/>
    </source>
</evidence>
<dbReference type="Proteomes" id="UP000215902">
    <property type="component" value="Unassembled WGS sequence"/>
</dbReference>
<comment type="caution">
    <text evidence="2">The sequence shown here is derived from an EMBL/GenBank/DDBJ whole genome shotgun (WGS) entry which is preliminary data.</text>
</comment>
<keyword evidence="3" id="KW-1185">Reference proteome</keyword>
<proteinExistence type="predicted"/>
<organism evidence="2 3">
    <name type="scientific">Macrostomum lignano</name>
    <dbReference type="NCBI Taxonomy" id="282301"/>
    <lineage>
        <taxon>Eukaryota</taxon>
        <taxon>Metazoa</taxon>
        <taxon>Spiralia</taxon>
        <taxon>Lophotrochozoa</taxon>
        <taxon>Platyhelminthes</taxon>
        <taxon>Rhabditophora</taxon>
        <taxon>Macrostomorpha</taxon>
        <taxon>Macrostomida</taxon>
        <taxon>Macrostomidae</taxon>
        <taxon>Macrostomum</taxon>
    </lineage>
</organism>
<evidence type="ECO:0000313" key="3">
    <source>
        <dbReference type="Proteomes" id="UP000215902"/>
    </source>
</evidence>
<sequence>MMQQIPASDDAQNKRNGLTIEASGTVSAANPSKVNWNNLHTTFRPRSSKQQPPHYKRQPPLTSDDLCWGGSASAKVNGVGAAPASLAARPQSGRFPVRFQRSAKRRNESAAAAAAAAAEASESEALIAELWRLDDPDEDVVELDDLFDQMAQRDPAKRRVKKPLRQKQRQVYPRPRSSASVVPPRHQKSANQLYQEHLLAEVAKHRQKNSEPRPVPPELSLFIPKTRTRLCRLYTGNCLIRSASAPPPGNVVNSDNNFLPITRSIMPLPAELRPLSRQGWSLGGGGSGGGIVQISPDSCQCRLSRRSGSGVVRSGLRSSAYSDNCSVCRRLRMLQLV</sequence>
<accession>A0A267FKR2</accession>
<dbReference type="EMBL" id="NIVC01000996">
    <property type="protein sequence ID" value="PAA73727.1"/>
    <property type="molecule type" value="Genomic_DNA"/>
</dbReference>
<feature type="region of interest" description="Disordered" evidence="1">
    <location>
        <begin position="152"/>
        <end position="189"/>
    </location>
</feature>
<dbReference type="AlphaFoldDB" id="A0A267FKR2"/>
<feature type="compositionally biased region" description="Polar residues" evidence="1">
    <location>
        <begin position="22"/>
        <end position="51"/>
    </location>
</feature>
<feature type="compositionally biased region" description="Low complexity" evidence="1">
    <location>
        <begin position="171"/>
        <end position="184"/>
    </location>
</feature>
<feature type="compositionally biased region" description="Basic residues" evidence="1">
    <location>
        <begin position="156"/>
        <end position="168"/>
    </location>
</feature>
<feature type="region of interest" description="Disordered" evidence="1">
    <location>
        <begin position="1"/>
        <end position="63"/>
    </location>
</feature>
<reference evidence="2 3" key="1">
    <citation type="submission" date="2017-06" db="EMBL/GenBank/DDBJ databases">
        <title>A platform for efficient transgenesis in Macrostomum lignano, a flatworm model organism for stem cell research.</title>
        <authorList>
            <person name="Berezikov E."/>
        </authorList>
    </citation>
    <scope>NUCLEOTIDE SEQUENCE [LARGE SCALE GENOMIC DNA]</scope>
    <source>
        <strain evidence="2">DV1</strain>
        <tissue evidence="2">Whole organism</tissue>
    </source>
</reference>